<dbReference type="Pfam" id="PF17963">
    <property type="entry name" value="Big_9"/>
    <property type="match status" value="21"/>
</dbReference>
<gene>
    <name evidence="3" type="ORF">SGQ83_20160</name>
</gene>
<dbReference type="Pfam" id="PF13585">
    <property type="entry name" value="CHU_C"/>
    <property type="match status" value="1"/>
</dbReference>
<dbReference type="Gene3D" id="2.60.40.1170">
    <property type="entry name" value="Mu homology domain, subdomain B"/>
    <property type="match status" value="1"/>
</dbReference>
<dbReference type="InterPro" id="IPR002126">
    <property type="entry name" value="Cadherin-like_dom"/>
</dbReference>
<dbReference type="InterPro" id="IPR049804">
    <property type="entry name" value="Choice_anch_L"/>
</dbReference>
<reference evidence="3 4" key="1">
    <citation type="submission" date="2023-11" db="EMBL/GenBank/DDBJ databases">
        <title>Unpublished Manusciprt.</title>
        <authorList>
            <person name="Saticioglu I.B."/>
            <person name="Ay H."/>
            <person name="Ajmi N."/>
            <person name="Altun S."/>
            <person name="Duman M."/>
        </authorList>
    </citation>
    <scope>NUCLEOTIDE SEQUENCE [LARGE SCALE GENOMIC DNA]</scope>
    <source>
        <strain evidence="3 4">Fl-318</strain>
    </source>
</reference>
<dbReference type="NCBIfam" id="TIGR04225">
    <property type="entry name" value="CshA_fibril_rpt"/>
    <property type="match status" value="14"/>
</dbReference>
<comment type="caution">
    <text evidence="3">The sequence shown here is derived from an EMBL/GenBank/DDBJ whole genome shotgun (WGS) entry which is preliminary data.</text>
</comment>
<sequence>MSSTGYAQVQTTHTAGPNDATILSTLDGSGVVLSSPTLVKGDRAKQIAIFSGGIPAGLGISNGLLFSTGFANTDLGTKNTVLHVDNVPSGGSTIDSDLNSLNSTANYDAVVYTFKVTLDAKMTAIRIFFQFGSEEYPNFVGSKYNDVFGFFISGPGVVGTQNIARLPSSNREISVNSVNGGNLGFNKDSAGTPTTDLTQTAFYINNGHSIGGVENNGVGARSAFVEYNGLTKMMSYDLTGLTPGATYNFKIAIADVGDASYDSGVFVDVITASYGADLSVKKELVGVAKKVGDVATFAITANNAGPYGATGVKVNDLLPSGYTFVSAVPSVGTYDAVTGVWNIGSLANRANATLTVKGILKTTGDYNNVARITGIEDDPDPLNNEGSKNPVKGPVAVNDSKTTNEDTVVTIDVTTNDTDVDGSIDVATVDLDPATAGKQTTFTVTGQGTYTVDALGVVTFTPIANFNGTATPVNYTVNDNDGFTSNTGQIDISITAVNDAPVAVNDSKTTNEDTAITIDVTTNDTDVDGTIDIATVDLDLSVRGIQTTFTVTGEGTYSVDVLGVVTFTPVANYNGTATPVNYTVNDNSGLSSNIGTINITVTSVNDAPVAVNDSKTTNEDTVVTIDITTNDTDIDGTIDVTTVDLDPATTGKQTTFTVTGEGTYSVDALGVVTFTPVANYNGTATPVNYTVNDNSGTVSNTGTINITVTSVNDAPVAANDSKATNEDIAVTIDVTTNDTDVDGTIDVATVDLDPATTGKQTTFTVTGEGTYSVDTSGVVTFTPAANYNGTATPVNYTVNDNSGTVSNTGTINITVTSVNDAPVAANDSKTTNEDTVVTIDVSTNDTDIDGTIDVATVDLDPATAGKQTTFTVTGEGTYSVDTFGVVNFTPVSNFNGTATPVNYTVNDNSGLSSNTGTINITVIAVNDAPVAMDDSKTTNEDTVVTIDITTNDTDVDGSIDVATVDLDPATVGKQTTFTVIGEGTYSVDAFGVVTFTPVANYNGSATPVNYTVNDNSGTVSNTGTINITITSVNDAPLAVNDSKTINEDTTVTIDVTTNDTDVDGSIDVATVDFDPATAGKQTTFTVTGEGTYSVDAFGVVTFTPVANYNGTATPVNYTVNDNSGLSSNIGTINITVTAVNDAPVAVNDSKTTNEDTAVTIDVTTNDTDVDGTIDVATVDLDPVIAGIQTTFTVTGEGTYSVDAFGVVTFTPVLNFSGTATAVNYTVNDNSATVSNVAQINITVTSVNDAPVAVNDSKTTDEDIAVTIDVTTNDTDIDGSIDVATVDLDPATAGKQTTFTVIGEGTYRVDAFGVVTFTPVANYNGTATSVNYTVNDNSGLSSNIGTINITVTSVNDAPVAVNDSKTTNEDTVITVDVTTNDTDVDGSIDVATVDLDPATAGKQTTFTVIGEGTYSVDAFGVVTFTPVANYNGTTTAVNYTVNDNSGLSSNIGTINITVTAVNDAPVAVNDFKTTDEDIAVTIHVTTNDTDIDGTIDVASVDLDPAIAGKQTTFTVTGEGTYSVDAFGVVTFTPVLNFSGTATAVNYTVNDNSATVSNVAQINITVTSVNDAPVAVNDSKTTDEDIAVTIDVTTNDTDIDGSIDVATVDLDPATAGKQTTFTVIGEGTYRVDAFGVVTFTPVANYNGTATSVNYTVNDNSGLSSNIGTINITVTSVNDAPVAVNDSKTTNEDTVITVDVTTNDTDVDGSIDVATVDLDPATAGKQTTFTVIGEGTYSVDAFGVVTFTPVANYNGTTTAVNYTVNDNSGLSSNIGTINITVTAVNDAPVAVNDFKTTDEDIAVTIHVTTNDTDIDGTIDVASVDLDPAIAGKQTTFTVTGEGTYSVDTFGVVTFTPVLNFNGIATAVNYTVNDNDGFTSNTGQIDISITAVNDAPVAVNDSKTTNEDTVVTIDVTTNDSDLDGTIDVATVDLDPATVGKQTTFTVIGEGTYSVDAFGVVTFTPVLNFNGTATAVNYTVNDNSGTVSNVAQINITVTSVNDAPVAVNDSKTTNEDTVVTIDVTTNDTDIDGTIDVATVDLDPATAGKQTTFIVTGEGTYNVDALGVVTFTPAANYNGTATPVNYTVNDNSGTVSNVAQINITVTSINDAPVAVNDSKTTNEDTTVTIDITINDTDVDGSIDVATVDLDPATAGKQTTFTVTGEGMYSVDALGIVTFTPVANYNGTATPVNYTVNDNSGTVSNTGTINITVTAVNDAPVAVNDSKTTNEDTTVTIDVTTNDTDVDGSIDVTTVDLDPATAGKQTTFIVTGEGTYSVDALGVVTFTPVANYNGSATPVNYTVNDNSGTVSNTGTINITITSVNDAPLAVNDSKTTNEDTVVTIDVTTNDTDVDGSIDVATVDLDPATAGKQTTFTITGEGTYSVDALGVVTFTPVANYNGTATPVNYTVNDNSGTVSNVAQITITVIAVNDAPVAVNDSKTTNEDTVVTIDVSTNDTDVDGTIDVASVDLDPATAGKQTTFTVTGEGTYIVDALGVVTFTPVANYNGTATPVNYTVNDNSGTVSNVAQINISVTAVNNTPVAFDDNTNSVIPSIAGATTIKALTGKDDDGTIISYTILSLPLNGTLALSGKSVTVNQVLTPAEAVLLTYDPSGAFYGDDTFTFTVTDDNGAIDQSAATITLIVAKNQITANPDSVGPIVGINQKVTVVNVLTNDTFNGGPVVVGNNPGEVKLTPVGPVPPGLTLHPDGTVTIAPNTPAGDYNLTYQICESISQVNCSSATVTIKVVAPAMTIRASSYCSNNMPYVTYNVSADNFTPTDLLTINWVDSAGNVVAVQNNLPLSGNVLWPGAIVDSNGKGVDWPGWVYTNGQWAEGNDGFELTKPAVTMVFSLNHTQSVDVNYPTEISGCKAKPGLVIVANDDLNLTADGINGSLQVVNVLHNDKFNGITINPSQVILKGLTVPTGITLNDDGTVDVSPNIAGGYYTLIYQICEDGNSSNCVTAKATIFVEVPAIAIIKTAVFNDENGNGYANAGETITYYFKITNTGNTALTNVTVSDPLPNILMTGTPISLQPDEVNDTAYKGSYVITQSDINSKRISNQATVSGTSPIGVSVDDKSDDSTNAGDKATILEIEGCVIEIFNAVSANGDSKNERFYIQGLECYPDNRVEIYNRWGVLVFERDQYNNEERAFRGISEGRVTVKESGGLPTGTYYYILKYKDNDSNAHQKAGYLYLNK</sequence>
<feature type="domain" description="Cadherin" evidence="2">
    <location>
        <begin position="741"/>
        <end position="824"/>
    </location>
</feature>
<dbReference type="NCBIfam" id="NF012211">
    <property type="entry name" value="tand_rpt_95"/>
    <property type="match status" value="20"/>
</dbReference>
<organism evidence="3 4">
    <name type="scientific">Flavobacterium cupriresistens</name>
    <dbReference type="NCBI Taxonomy" id="2893885"/>
    <lineage>
        <taxon>Bacteria</taxon>
        <taxon>Pseudomonadati</taxon>
        <taxon>Bacteroidota</taxon>
        <taxon>Flavobacteriia</taxon>
        <taxon>Flavobacteriales</taxon>
        <taxon>Flavobacteriaceae</taxon>
        <taxon>Flavobacterium</taxon>
    </lineage>
</organism>
<dbReference type="Proteomes" id="UP001273350">
    <property type="component" value="Unassembled WGS sequence"/>
</dbReference>
<keyword evidence="4" id="KW-1185">Reference proteome</keyword>
<dbReference type="NCBIfam" id="NF038133">
    <property type="entry name" value="choice_anch_L"/>
    <property type="match status" value="1"/>
</dbReference>
<name>A0ABU4RJK6_9FLAO</name>
<accession>A0ABU4RJK6</accession>
<dbReference type="EMBL" id="JAWXVI010000011">
    <property type="protein sequence ID" value="MDX6191680.1"/>
    <property type="molecule type" value="Genomic_DNA"/>
</dbReference>
<protein>
    <submittedName>
        <fullName evidence="3">Ig-like domain-containing protein</fullName>
    </submittedName>
</protein>
<evidence type="ECO:0000256" key="1">
    <source>
        <dbReference type="SAM" id="MobiDB-lite"/>
    </source>
</evidence>
<evidence type="ECO:0000313" key="3">
    <source>
        <dbReference type="EMBL" id="MDX6191680.1"/>
    </source>
</evidence>
<dbReference type="PROSITE" id="PS50268">
    <property type="entry name" value="CADHERIN_2"/>
    <property type="match status" value="1"/>
</dbReference>
<evidence type="ECO:0000313" key="4">
    <source>
        <dbReference type="Proteomes" id="UP001273350"/>
    </source>
</evidence>
<feature type="region of interest" description="Disordered" evidence="1">
    <location>
        <begin position="377"/>
        <end position="403"/>
    </location>
</feature>
<evidence type="ECO:0000259" key="2">
    <source>
        <dbReference type="PROSITE" id="PS50268"/>
    </source>
</evidence>
<dbReference type="Gene3D" id="2.60.40.3440">
    <property type="match status" value="1"/>
</dbReference>
<dbReference type="InterPro" id="IPR026395">
    <property type="entry name" value="CshA_fibril"/>
</dbReference>
<proteinExistence type="predicted"/>